<reference evidence="2" key="1">
    <citation type="submission" date="2021-06" db="EMBL/GenBank/DDBJ databases">
        <title>Comparative genomics, transcriptomics and evolutionary studies reveal genomic signatures of adaptation to plant cell wall in hemibiotrophic fungi.</title>
        <authorList>
            <consortium name="DOE Joint Genome Institute"/>
            <person name="Baroncelli R."/>
            <person name="Diaz J.F."/>
            <person name="Benocci T."/>
            <person name="Peng M."/>
            <person name="Battaglia E."/>
            <person name="Haridas S."/>
            <person name="Andreopoulos W."/>
            <person name="Labutti K."/>
            <person name="Pangilinan J."/>
            <person name="Floch G.L."/>
            <person name="Makela M.R."/>
            <person name="Henrissat B."/>
            <person name="Grigoriev I.V."/>
            <person name="Crouch J.A."/>
            <person name="De Vries R.P."/>
            <person name="Sukno S.A."/>
            <person name="Thon M.R."/>
        </authorList>
    </citation>
    <scope>NUCLEOTIDE SEQUENCE</scope>
    <source>
        <strain evidence="2">CBS 125086</strain>
    </source>
</reference>
<dbReference type="GeneID" id="85436034"/>
<gene>
    <name evidence="2" type="ORF">LY79DRAFT_245943</name>
</gene>
<evidence type="ECO:0000313" key="2">
    <source>
        <dbReference type="EMBL" id="KAK1586068.1"/>
    </source>
</evidence>
<name>A0AAD8PYI4_9PEZI</name>
<dbReference type="AlphaFoldDB" id="A0AAD8PYI4"/>
<sequence>MHGEQSPSTWGGYVCMKAQSGNQTGTALSDALGASHPSYHHPLRSIFVVGQGEGIYGHQITALQRLSDSAACPLSRPLPPSKPDPLPCPILTVRCDLPRAAVNAGSFPFAARLASNTFIPSPSPHIIFLLQSLGPLLSAMPRAMEEGGQRATKVRRRQRNALMCRLFDKRWGSHSEEIPSTRVLHMSMCSALLRLNPADEPPVVRNATIPRARPLFSFFFLFFAWYFMIHAEPVGPRRVP</sequence>
<proteinExistence type="predicted"/>
<organism evidence="2 3">
    <name type="scientific">Colletotrichum navitas</name>
    <dbReference type="NCBI Taxonomy" id="681940"/>
    <lineage>
        <taxon>Eukaryota</taxon>
        <taxon>Fungi</taxon>
        <taxon>Dikarya</taxon>
        <taxon>Ascomycota</taxon>
        <taxon>Pezizomycotina</taxon>
        <taxon>Sordariomycetes</taxon>
        <taxon>Hypocreomycetidae</taxon>
        <taxon>Glomerellales</taxon>
        <taxon>Glomerellaceae</taxon>
        <taxon>Colletotrichum</taxon>
        <taxon>Colletotrichum graminicola species complex</taxon>
    </lineage>
</organism>
<dbReference type="Proteomes" id="UP001230504">
    <property type="component" value="Unassembled WGS sequence"/>
</dbReference>
<comment type="caution">
    <text evidence="2">The sequence shown here is derived from an EMBL/GenBank/DDBJ whole genome shotgun (WGS) entry which is preliminary data.</text>
</comment>
<evidence type="ECO:0000256" key="1">
    <source>
        <dbReference type="SAM" id="Phobius"/>
    </source>
</evidence>
<accession>A0AAD8PYI4</accession>
<protein>
    <submittedName>
        <fullName evidence="2">Uncharacterized protein</fullName>
    </submittedName>
</protein>
<evidence type="ECO:0000313" key="3">
    <source>
        <dbReference type="Proteomes" id="UP001230504"/>
    </source>
</evidence>
<keyword evidence="1" id="KW-1133">Transmembrane helix</keyword>
<feature type="transmembrane region" description="Helical" evidence="1">
    <location>
        <begin position="215"/>
        <end position="231"/>
    </location>
</feature>
<dbReference type="EMBL" id="JAHLJV010000039">
    <property type="protein sequence ID" value="KAK1586068.1"/>
    <property type="molecule type" value="Genomic_DNA"/>
</dbReference>
<keyword evidence="3" id="KW-1185">Reference proteome</keyword>
<keyword evidence="1" id="KW-0812">Transmembrane</keyword>
<keyword evidence="1" id="KW-0472">Membrane</keyword>
<dbReference type="RefSeq" id="XP_060413036.1">
    <property type="nucleotide sequence ID" value="XM_060551794.1"/>
</dbReference>